<dbReference type="OrthoDB" id="10693599at2759"/>
<name>A0A9N9FP11_9GLOM</name>
<proteinExistence type="predicted"/>
<sequence>MSGMFSISSKQITYNDLQPNKINIVTFQRLTDTQRIYLKMQKFFEDLQKEKEILSQTDIKLNILLQYYYLLEERLNIESWESKIQETFLTKFQNIQKAA</sequence>
<evidence type="ECO:0000313" key="2">
    <source>
        <dbReference type="Proteomes" id="UP000789759"/>
    </source>
</evidence>
<dbReference type="EMBL" id="CAJVQA010002445">
    <property type="protein sequence ID" value="CAG8547596.1"/>
    <property type="molecule type" value="Genomic_DNA"/>
</dbReference>
<comment type="caution">
    <text evidence="1">The sequence shown here is derived from an EMBL/GenBank/DDBJ whole genome shotgun (WGS) entry which is preliminary data.</text>
</comment>
<gene>
    <name evidence="1" type="ORF">CPELLU_LOCUS4594</name>
</gene>
<dbReference type="AlphaFoldDB" id="A0A9N9FP11"/>
<reference evidence="1" key="1">
    <citation type="submission" date="2021-06" db="EMBL/GenBank/DDBJ databases">
        <authorList>
            <person name="Kallberg Y."/>
            <person name="Tangrot J."/>
            <person name="Rosling A."/>
        </authorList>
    </citation>
    <scope>NUCLEOTIDE SEQUENCE</scope>
    <source>
        <strain evidence="1">FL966</strain>
    </source>
</reference>
<protein>
    <submittedName>
        <fullName evidence="1">7089_t:CDS:1</fullName>
    </submittedName>
</protein>
<evidence type="ECO:0000313" key="1">
    <source>
        <dbReference type="EMBL" id="CAG8547596.1"/>
    </source>
</evidence>
<organism evidence="1 2">
    <name type="scientific">Cetraspora pellucida</name>
    <dbReference type="NCBI Taxonomy" id="1433469"/>
    <lineage>
        <taxon>Eukaryota</taxon>
        <taxon>Fungi</taxon>
        <taxon>Fungi incertae sedis</taxon>
        <taxon>Mucoromycota</taxon>
        <taxon>Glomeromycotina</taxon>
        <taxon>Glomeromycetes</taxon>
        <taxon>Diversisporales</taxon>
        <taxon>Gigasporaceae</taxon>
        <taxon>Cetraspora</taxon>
    </lineage>
</organism>
<accession>A0A9N9FP11</accession>
<dbReference type="Proteomes" id="UP000789759">
    <property type="component" value="Unassembled WGS sequence"/>
</dbReference>
<keyword evidence="2" id="KW-1185">Reference proteome</keyword>